<dbReference type="AlphaFoldDB" id="A0A2P2DXB8"/>
<dbReference type="InterPro" id="IPR000644">
    <property type="entry name" value="CBS_dom"/>
</dbReference>
<gene>
    <name evidence="11" type="primary">mgtE</name>
    <name evidence="11" type="ORF">LPTSP4_07300</name>
</gene>
<accession>A0A2P2DXB8</accession>
<comment type="subcellular location">
    <subcellularLocation>
        <location evidence="9">Cell membrane</location>
        <topology evidence="9">Multi-pass membrane protein</topology>
    </subcellularLocation>
    <subcellularLocation>
        <location evidence="1">Membrane</location>
        <topology evidence="1">Multi-pass membrane protein</topology>
    </subcellularLocation>
</comment>
<evidence type="ECO:0000256" key="8">
    <source>
        <dbReference type="PROSITE-ProRule" id="PRU00703"/>
    </source>
</evidence>
<evidence type="ECO:0000256" key="7">
    <source>
        <dbReference type="ARBA" id="ARBA00023136"/>
    </source>
</evidence>
<dbReference type="GO" id="GO:0005886">
    <property type="term" value="C:plasma membrane"/>
    <property type="evidence" value="ECO:0007669"/>
    <property type="project" value="UniProtKB-SubCell"/>
</dbReference>
<dbReference type="InterPro" id="IPR006669">
    <property type="entry name" value="MgtE_transporter"/>
</dbReference>
<evidence type="ECO:0000256" key="5">
    <source>
        <dbReference type="ARBA" id="ARBA00022842"/>
    </source>
</evidence>
<dbReference type="InterPro" id="IPR006668">
    <property type="entry name" value="Mg_transptr_MgtE_intracell_dom"/>
</dbReference>
<sequence length="468" mass="52078">MEEEVSKEALFRNRFDKESESFDLFLEELQNALREEKPSGLKKLLEGAHPADIASLLPSLEHEESLLLFRSLPKEDQAYTLIKMDDETLSLFLDDLEIEEISEALTYIETDETTYLLTHLTSARRELVLSKLSKRDSFEIRSQLGFRESSAGRLMSKDFATARLGDPVRKAIINVRKKAKEIEDIYQVYVTDEDGILRGFIPLKDLFLSPINTKVEKITNLDVHSFHYDTDQEEVARMFKKYDLVSAAVVDDLGGMIGRITLDDVLEIVEEEASEDILLMAGVSEDEKLSTPIMQSVKRRILWLNVNLFTAFLSSTVVAFFEDTISQIVVLATLMPIVAGLGGNAGTQSVTVVIRNLALGDLTVSNWWEAVRKEVMIGCINGIVLGSITGCLIFFVKGNMTLGLVVGAAMLVNMLVASLSGSLVPLLLKAIKIDPAIASSIFVTATTDVCGFFFFLGLATIFYKYLII</sequence>
<proteinExistence type="inferred from homology"/>
<dbReference type="GO" id="GO:0046872">
    <property type="term" value="F:metal ion binding"/>
    <property type="evidence" value="ECO:0007669"/>
    <property type="project" value="UniProtKB-KW"/>
</dbReference>
<evidence type="ECO:0000256" key="3">
    <source>
        <dbReference type="ARBA" id="ARBA00022448"/>
    </source>
</evidence>
<dbReference type="InterPro" id="IPR046342">
    <property type="entry name" value="CBS_dom_sf"/>
</dbReference>
<organism evidence="11 12">
    <name type="scientific">Leptospira ryugenii</name>
    <dbReference type="NCBI Taxonomy" id="1917863"/>
    <lineage>
        <taxon>Bacteria</taxon>
        <taxon>Pseudomonadati</taxon>
        <taxon>Spirochaetota</taxon>
        <taxon>Spirochaetia</taxon>
        <taxon>Leptospirales</taxon>
        <taxon>Leptospiraceae</taxon>
        <taxon>Leptospira</taxon>
    </lineage>
</organism>
<feature type="transmembrane region" description="Helical" evidence="9">
    <location>
        <begin position="327"/>
        <end position="354"/>
    </location>
</feature>
<dbReference type="RefSeq" id="WP_108973796.1">
    <property type="nucleotide sequence ID" value="NZ_BFBB01000002.1"/>
</dbReference>
<feature type="domain" description="CBS" evidence="10">
    <location>
        <begin position="218"/>
        <end position="275"/>
    </location>
</feature>
<dbReference type="PROSITE" id="PS51371">
    <property type="entry name" value="CBS"/>
    <property type="match status" value="2"/>
</dbReference>
<evidence type="ECO:0000256" key="6">
    <source>
        <dbReference type="ARBA" id="ARBA00022989"/>
    </source>
</evidence>
<evidence type="ECO:0000259" key="10">
    <source>
        <dbReference type="PROSITE" id="PS51371"/>
    </source>
</evidence>
<keyword evidence="12" id="KW-1185">Reference proteome</keyword>
<keyword evidence="3 9" id="KW-0813">Transport</keyword>
<dbReference type="SUPFAM" id="SSF54631">
    <property type="entry name" value="CBS-domain pair"/>
    <property type="match status" value="1"/>
</dbReference>
<reference evidence="11 12" key="1">
    <citation type="submission" date="2018-02" db="EMBL/GenBank/DDBJ databases">
        <title>Novel Leptospira species isolated from soil and water in Japan.</title>
        <authorList>
            <person name="Nakao R."/>
            <person name="Masuzawa T."/>
        </authorList>
    </citation>
    <scope>NUCLEOTIDE SEQUENCE [LARGE SCALE GENOMIC DNA]</scope>
    <source>
        <strain evidence="11 12">YH101</strain>
    </source>
</reference>
<evidence type="ECO:0000256" key="1">
    <source>
        <dbReference type="ARBA" id="ARBA00004141"/>
    </source>
</evidence>
<feature type="transmembrane region" description="Helical" evidence="9">
    <location>
        <begin position="402"/>
        <end position="428"/>
    </location>
</feature>
<evidence type="ECO:0000313" key="11">
    <source>
        <dbReference type="EMBL" id="GBF49220.1"/>
    </source>
</evidence>
<dbReference type="OrthoDB" id="9790355at2"/>
<feature type="domain" description="CBS" evidence="10">
    <location>
        <begin position="155"/>
        <end position="216"/>
    </location>
</feature>
<dbReference type="InterPro" id="IPR006667">
    <property type="entry name" value="SLC41_membr_dom"/>
</dbReference>
<keyword evidence="9" id="KW-1003">Cell membrane</keyword>
<dbReference type="Pfam" id="PF01769">
    <property type="entry name" value="MgtE"/>
    <property type="match status" value="1"/>
</dbReference>
<dbReference type="InterPro" id="IPR036739">
    <property type="entry name" value="SLC41_membr_dom_sf"/>
</dbReference>
<keyword evidence="5 9" id="KW-0460">Magnesium</keyword>
<dbReference type="PANTHER" id="PTHR43773:SF1">
    <property type="entry name" value="MAGNESIUM TRANSPORTER MGTE"/>
    <property type="match status" value="1"/>
</dbReference>
<dbReference type="Pfam" id="PF03448">
    <property type="entry name" value="MgtE_N"/>
    <property type="match status" value="1"/>
</dbReference>
<evidence type="ECO:0000256" key="9">
    <source>
        <dbReference type="RuleBase" id="RU362011"/>
    </source>
</evidence>
<dbReference type="SMART" id="SM00116">
    <property type="entry name" value="CBS"/>
    <property type="match status" value="2"/>
</dbReference>
<dbReference type="NCBIfam" id="TIGR00400">
    <property type="entry name" value="mgtE"/>
    <property type="match status" value="1"/>
</dbReference>
<dbReference type="Gene3D" id="3.10.580.10">
    <property type="entry name" value="CBS-domain"/>
    <property type="match status" value="1"/>
</dbReference>
<keyword evidence="7 9" id="KW-0472">Membrane</keyword>
<dbReference type="CDD" id="cd04606">
    <property type="entry name" value="CBS_pair_Mg_transporter"/>
    <property type="match status" value="1"/>
</dbReference>
<comment type="function">
    <text evidence="9">Acts as a magnesium transporter.</text>
</comment>
<keyword evidence="8" id="KW-0129">CBS domain</keyword>
<keyword evidence="9" id="KW-0479">Metal-binding</keyword>
<dbReference type="GO" id="GO:0015095">
    <property type="term" value="F:magnesium ion transmembrane transporter activity"/>
    <property type="evidence" value="ECO:0007669"/>
    <property type="project" value="UniProtKB-UniRule"/>
</dbReference>
<dbReference type="SUPFAM" id="SSF158791">
    <property type="entry name" value="MgtE N-terminal domain-like"/>
    <property type="match status" value="1"/>
</dbReference>
<dbReference type="EMBL" id="BFBB01000002">
    <property type="protein sequence ID" value="GBF49220.1"/>
    <property type="molecule type" value="Genomic_DNA"/>
</dbReference>
<evidence type="ECO:0000256" key="2">
    <source>
        <dbReference type="ARBA" id="ARBA00009749"/>
    </source>
</evidence>
<evidence type="ECO:0000256" key="4">
    <source>
        <dbReference type="ARBA" id="ARBA00022692"/>
    </source>
</evidence>
<comment type="caution">
    <text evidence="11">The sequence shown here is derived from an EMBL/GenBank/DDBJ whole genome shotgun (WGS) entry which is preliminary data.</text>
</comment>
<feature type="transmembrane region" description="Helical" evidence="9">
    <location>
        <begin position="440"/>
        <end position="463"/>
    </location>
</feature>
<feature type="transmembrane region" description="Helical" evidence="9">
    <location>
        <begin position="375"/>
        <end position="396"/>
    </location>
</feature>
<dbReference type="InterPro" id="IPR038076">
    <property type="entry name" value="MgtE_N_sf"/>
</dbReference>
<dbReference type="SMART" id="SM00924">
    <property type="entry name" value="MgtE_N"/>
    <property type="match status" value="1"/>
</dbReference>
<name>A0A2P2DXB8_9LEPT</name>
<dbReference type="Gene3D" id="1.25.60.10">
    <property type="entry name" value="MgtE N-terminal domain-like"/>
    <property type="match status" value="1"/>
</dbReference>
<comment type="similarity">
    <text evidence="2 9">Belongs to the SLC41A transporter family.</text>
</comment>
<dbReference type="PANTHER" id="PTHR43773">
    <property type="entry name" value="MAGNESIUM TRANSPORTER MGTE"/>
    <property type="match status" value="1"/>
</dbReference>
<comment type="subunit">
    <text evidence="9">Homodimer.</text>
</comment>
<keyword evidence="6 9" id="KW-1133">Transmembrane helix</keyword>
<dbReference type="SUPFAM" id="SSF161093">
    <property type="entry name" value="MgtE membrane domain-like"/>
    <property type="match status" value="1"/>
</dbReference>
<dbReference type="Proteomes" id="UP000245133">
    <property type="component" value="Unassembled WGS sequence"/>
</dbReference>
<feature type="transmembrane region" description="Helical" evidence="9">
    <location>
        <begin position="301"/>
        <end position="321"/>
    </location>
</feature>
<dbReference type="Gene3D" id="1.10.357.20">
    <property type="entry name" value="SLC41 divalent cation transporters, integral membrane domain"/>
    <property type="match status" value="1"/>
</dbReference>
<protein>
    <recommendedName>
        <fullName evidence="9">Magnesium transporter MgtE</fullName>
    </recommendedName>
</protein>
<keyword evidence="4 9" id="KW-0812">Transmembrane</keyword>
<evidence type="ECO:0000313" key="12">
    <source>
        <dbReference type="Proteomes" id="UP000245133"/>
    </source>
</evidence>
<dbReference type="Pfam" id="PF00571">
    <property type="entry name" value="CBS"/>
    <property type="match status" value="2"/>
</dbReference>